<dbReference type="Proteomes" id="UP000054078">
    <property type="component" value="Unassembled WGS sequence"/>
</dbReference>
<organism evidence="1 2">
    <name type="scientific">Tractidigestivibacter scatoligenes</name>
    <name type="common">Olsenella scatoligenes</name>
    <dbReference type="NCBI Taxonomy" id="1299998"/>
    <lineage>
        <taxon>Bacteria</taxon>
        <taxon>Bacillati</taxon>
        <taxon>Actinomycetota</taxon>
        <taxon>Coriobacteriia</taxon>
        <taxon>Coriobacteriales</taxon>
        <taxon>Atopobiaceae</taxon>
        <taxon>Tractidigestivibacter</taxon>
    </lineage>
</organism>
<reference evidence="1 2" key="1">
    <citation type="submission" date="2015-12" db="EMBL/GenBank/DDBJ databases">
        <title>Draft Genome Sequence of Olsenella scatoligenes SK9K4T; a Producer of 3-Methylindole- (skatole) and 4-Methylphenol- (p-cresol) Isolated from Pig Feces.</title>
        <authorList>
            <person name="Li X."/>
            <person name="Borg B."/>
            <person name="Canibe N."/>
        </authorList>
    </citation>
    <scope>NUCLEOTIDE SEQUENCE [LARGE SCALE GENOMIC DNA]</scope>
    <source>
        <strain evidence="1 2">SK9K4</strain>
    </source>
</reference>
<evidence type="ECO:0000313" key="1">
    <source>
        <dbReference type="EMBL" id="KUH58688.1"/>
    </source>
</evidence>
<name>A0A100YVY5_TRASO</name>
<dbReference type="AlphaFoldDB" id="A0A100YVY5"/>
<dbReference type="EMBL" id="LOJF01000009">
    <property type="protein sequence ID" value="KUH58688.1"/>
    <property type="molecule type" value="Genomic_DNA"/>
</dbReference>
<keyword evidence="2" id="KW-1185">Reference proteome</keyword>
<evidence type="ECO:0000313" key="2">
    <source>
        <dbReference type="Proteomes" id="UP000054078"/>
    </source>
</evidence>
<accession>A0A100YVY5</accession>
<protein>
    <submittedName>
        <fullName evidence="1">Uncharacterized protein</fullName>
    </submittedName>
</protein>
<gene>
    <name evidence="1" type="ORF">AUL39_06905</name>
</gene>
<sequence length="61" mass="6740">MIVARYFLGGIFPVLEQNAEYDVLTVDILVKVIAFLRVVGASGEDCLYRLTGSRSCRARSS</sequence>
<comment type="caution">
    <text evidence="1">The sequence shown here is derived from an EMBL/GenBank/DDBJ whole genome shotgun (WGS) entry which is preliminary data.</text>
</comment>
<proteinExistence type="predicted"/>
<dbReference type="RefSeq" id="WP_059054835.1">
    <property type="nucleotide sequence ID" value="NZ_LOJF01000009.1"/>
</dbReference>